<dbReference type="RefSeq" id="WP_270072401.1">
    <property type="nucleotide sequence ID" value="NZ_JAJAQC010000017.1"/>
</dbReference>
<dbReference type="InterPro" id="IPR006121">
    <property type="entry name" value="HMA_dom"/>
</dbReference>
<keyword evidence="4" id="KW-1185">Reference proteome</keyword>
<accession>A0A9X3NLE0</accession>
<gene>
    <name evidence="3" type="ORF">LG943_12430</name>
</gene>
<evidence type="ECO:0000259" key="2">
    <source>
        <dbReference type="PROSITE" id="PS50846"/>
    </source>
</evidence>
<dbReference type="Proteomes" id="UP001140076">
    <property type="component" value="Unassembled WGS sequence"/>
</dbReference>
<dbReference type="AlphaFoldDB" id="A0A9X3NLE0"/>
<dbReference type="Pfam" id="PF00403">
    <property type="entry name" value="HMA"/>
    <property type="match status" value="1"/>
</dbReference>
<organism evidence="3 4">
    <name type="scientific">Streptomonospora mangrovi</name>
    <dbReference type="NCBI Taxonomy" id="2883123"/>
    <lineage>
        <taxon>Bacteria</taxon>
        <taxon>Bacillati</taxon>
        <taxon>Actinomycetota</taxon>
        <taxon>Actinomycetes</taxon>
        <taxon>Streptosporangiales</taxon>
        <taxon>Nocardiopsidaceae</taxon>
        <taxon>Streptomonospora</taxon>
    </lineage>
</organism>
<evidence type="ECO:0000313" key="4">
    <source>
        <dbReference type="Proteomes" id="UP001140076"/>
    </source>
</evidence>
<protein>
    <submittedName>
        <fullName evidence="3">Heavy-metal-associated domain-containing protein</fullName>
    </submittedName>
</protein>
<dbReference type="InterPro" id="IPR017969">
    <property type="entry name" value="Heavy-metal-associated_CS"/>
</dbReference>
<keyword evidence="1" id="KW-0479">Metal-binding</keyword>
<dbReference type="GO" id="GO:0046872">
    <property type="term" value="F:metal ion binding"/>
    <property type="evidence" value="ECO:0007669"/>
    <property type="project" value="UniProtKB-KW"/>
</dbReference>
<dbReference type="Gene3D" id="3.30.70.100">
    <property type="match status" value="1"/>
</dbReference>
<dbReference type="EMBL" id="JAJAQC010000017">
    <property type="protein sequence ID" value="MDA0565120.1"/>
    <property type="molecule type" value="Genomic_DNA"/>
</dbReference>
<name>A0A9X3NLE0_9ACTN</name>
<feature type="domain" description="HMA" evidence="2">
    <location>
        <begin position="12"/>
        <end position="77"/>
    </location>
</feature>
<evidence type="ECO:0000313" key="3">
    <source>
        <dbReference type="EMBL" id="MDA0565120.1"/>
    </source>
</evidence>
<comment type="caution">
    <text evidence="3">The sequence shown here is derived from an EMBL/GenBank/DDBJ whole genome shotgun (WGS) entry which is preliminary data.</text>
</comment>
<dbReference type="PROSITE" id="PS01047">
    <property type="entry name" value="HMA_1"/>
    <property type="match status" value="1"/>
</dbReference>
<dbReference type="PANTHER" id="PTHR46413:SF1">
    <property type="entry name" value="HEAVY METAL-ASSOCIATED ISOPRENYLATED PLANT PROTEIN 6"/>
    <property type="match status" value="1"/>
</dbReference>
<dbReference type="PANTHER" id="PTHR46413">
    <property type="entry name" value="HEAVY METAL-ASSOCIATED ISOPRENYLATED PLANT PROTEIN 6"/>
    <property type="match status" value="1"/>
</dbReference>
<dbReference type="InterPro" id="IPR044594">
    <property type="entry name" value="HIPP01/3/5/6"/>
</dbReference>
<dbReference type="CDD" id="cd00371">
    <property type="entry name" value="HMA"/>
    <property type="match status" value="1"/>
</dbReference>
<proteinExistence type="predicted"/>
<reference evidence="3" key="1">
    <citation type="submission" date="2021-10" db="EMBL/GenBank/DDBJ databases">
        <title>Streptomonospora sp. nov., isolated from mangrove soil.</title>
        <authorList>
            <person name="Chen X."/>
            <person name="Ge X."/>
            <person name="Liu W."/>
        </authorList>
    </citation>
    <scope>NUCLEOTIDE SEQUENCE</scope>
    <source>
        <strain evidence="3">S1-112</strain>
    </source>
</reference>
<dbReference type="PROSITE" id="PS50846">
    <property type="entry name" value="HMA_2"/>
    <property type="match status" value="1"/>
</dbReference>
<sequence>MTDTGNTPGTAVSTAYTVTGMHCGGCAASVRREVGALPGVTGVEVDVESGRVTVTSDGPADPAAVRAAVAEAGYTVEG</sequence>
<dbReference type="InterPro" id="IPR036163">
    <property type="entry name" value="HMA_dom_sf"/>
</dbReference>
<evidence type="ECO:0000256" key="1">
    <source>
        <dbReference type="ARBA" id="ARBA00022723"/>
    </source>
</evidence>
<dbReference type="SUPFAM" id="SSF55008">
    <property type="entry name" value="HMA, heavy metal-associated domain"/>
    <property type="match status" value="1"/>
</dbReference>